<evidence type="ECO:0000313" key="1">
    <source>
        <dbReference type="EMBL" id="AXN58366.1"/>
    </source>
</evidence>
<keyword evidence="2" id="KW-1185">Reference proteome</keyword>
<proteinExistence type="predicted"/>
<dbReference type="GeneID" id="65115558"/>
<reference evidence="1" key="1">
    <citation type="submission" date="2018-07" db="EMBL/GenBank/DDBJ databases">
        <title>Complete genome sequence of the cyanophage S-PRM1 isolated from Singapore coastal waters.</title>
        <authorList>
            <person name="Chenard C."/>
            <person name="Kolundzija S."/>
            <person name="Lauro F.M."/>
        </authorList>
    </citation>
    <scope>NUCLEOTIDE SEQUENCE [LARGE SCALE GENOMIC DNA]</scope>
</reference>
<sequence>MNGFANYETWNAALWVGNDEFLYNTAKACVEFCSDSETPWQKFVRCMTDGQIGRHLVTTGDGVRWDDPAIDADEMLEMMQEL</sequence>
<dbReference type="Pfam" id="PF23907">
    <property type="entry name" value="DUF7249"/>
    <property type="match status" value="1"/>
</dbReference>
<dbReference type="KEGG" id="vg:65115558"/>
<dbReference type="InterPro" id="IPR055673">
    <property type="entry name" value="DUF7249"/>
</dbReference>
<accession>A0A346FK61</accession>
<dbReference type="Proteomes" id="UP000259950">
    <property type="component" value="Segment"/>
</dbReference>
<protein>
    <submittedName>
        <fullName evidence="1">Uncharacterized protein</fullName>
    </submittedName>
</protein>
<name>A0A346FK61_9CAUD</name>
<dbReference type="EMBL" id="MH629685">
    <property type="protein sequence ID" value="AXN58366.1"/>
    <property type="molecule type" value="Genomic_DNA"/>
</dbReference>
<evidence type="ECO:0000313" key="2">
    <source>
        <dbReference type="Proteomes" id="UP000259950"/>
    </source>
</evidence>
<dbReference type="RefSeq" id="YP_010097891.1">
    <property type="nucleotide sequence ID" value="NC_055761.1"/>
</dbReference>
<organism evidence="1">
    <name type="scientific">Synechococcus virus S-PRM1</name>
    <dbReference type="NCBI Taxonomy" id="2100130"/>
    <lineage>
        <taxon>Viruses</taxon>
        <taxon>Duplodnaviria</taxon>
        <taxon>Heunggongvirae</taxon>
        <taxon>Uroviricota</taxon>
        <taxon>Caudoviricetes</taxon>
        <taxon>Pantevenvirales</taxon>
        <taxon>Kyanoviridae</taxon>
        <taxon>Makelovirus</taxon>
        <taxon>Makelovirus prm1</taxon>
    </lineage>
</organism>